<feature type="domain" description="C2H2-type" evidence="12">
    <location>
        <begin position="9"/>
        <end position="36"/>
    </location>
</feature>
<evidence type="ECO:0000313" key="13">
    <source>
        <dbReference type="Ensembl" id="ENSDCDP00010002437.1"/>
    </source>
</evidence>
<evidence type="ECO:0000313" key="14">
    <source>
        <dbReference type="Proteomes" id="UP000694580"/>
    </source>
</evidence>
<evidence type="ECO:0000256" key="1">
    <source>
        <dbReference type="ARBA" id="ARBA00004123"/>
    </source>
</evidence>
<dbReference type="SUPFAM" id="SSF57667">
    <property type="entry name" value="beta-beta-alpha zinc fingers"/>
    <property type="match status" value="1"/>
</dbReference>
<gene>
    <name evidence="13" type="primary">SCUBE3</name>
</gene>
<keyword evidence="4" id="KW-0677">Repeat</keyword>
<dbReference type="PROSITE" id="PS00028">
    <property type="entry name" value="ZINC_FINGER_C2H2_1"/>
    <property type="match status" value="2"/>
</dbReference>
<dbReference type="GO" id="GO:0000978">
    <property type="term" value="F:RNA polymerase II cis-regulatory region sequence-specific DNA binding"/>
    <property type="evidence" value="ECO:0007669"/>
    <property type="project" value="TreeGrafter"/>
</dbReference>
<dbReference type="InterPro" id="IPR013087">
    <property type="entry name" value="Znf_C2H2_type"/>
</dbReference>
<dbReference type="Pfam" id="PF00096">
    <property type="entry name" value="zf-C2H2"/>
    <property type="match status" value="2"/>
</dbReference>
<evidence type="ECO:0000259" key="12">
    <source>
        <dbReference type="PROSITE" id="PS50157"/>
    </source>
</evidence>
<evidence type="ECO:0000256" key="10">
    <source>
        <dbReference type="ARBA" id="ARBA00023242"/>
    </source>
</evidence>
<dbReference type="FunFam" id="3.30.160.60:FF:001954">
    <property type="entry name" value="Zinc finger protein 787"/>
    <property type="match status" value="1"/>
</dbReference>
<evidence type="ECO:0000256" key="3">
    <source>
        <dbReference type="ARBA" id="ARBA00022723"/>
    </source>
</evidence>
<dbReference type="FunFam" id="3.30.160.60:FF:000755">
    <property type="entry name" value="zinc finger protein 174"/>
    <property type="match status" value="1"/>
</dbReference>
<keyword evidence="8" id="KW-0238">DNA-binding</keyword>
<dbReference type="Ensembl" id="ENSDCDT00010002534.1">
    <property type="protein sequence ID" value="ENSDCDP00010002437.1"/>
    <property type="gene ID" value="ENSDCDG00010001183.1"/>
</dbReference>
<dbReference type="PROSITE" id="PS50157">
    <property type="entry name" value="ZINC_FINGER_C2H2_2"/>
    <property type="match status" value="2"/>
</dbReference>
<evidence type="ECO:0000256" key="5">
    <source>
        <dbReference type="ARBA" id="ARBA00022771"/>
    </source>
</evidence>
<dbReference type="AlphaFoldDB" id="A0AAY4A048"/>
<dbReference type="Gene3D" id="3.30.160.60">
    <property type="entry name" value="Classic Zinc Finger"/>
    <property type="match status" value="2"/>
</dbReference>
<dbReference type="SMART" id="SM00355">
    <property type="entry name" value="ZnF_C2H2"/>
    <property type="match status" value="2"/>
</dbReference>
<sequence length="128" mass="13992">MKLKKKKPYQCVHCGKIFARASSLKLHKIIHTGEKPYQCVHCGKSFTQVGNLKNHQRIHTGESYQFTTSSTAHGAHSEICPLHLTITLSEQWAAMTGARAAVCGDVSGGEQCVSGTMAVRVLNRQPSD</sequence>
<keyword evidence="10" id="KW-0539">Nucleus</keyword>
<evidence type="ECO:0000256" key="4">
    <source>
        <dbReference type="ARBA" id="ARBA00022737"/>
    </source>
</evidence>
<keyword evidence="6" id="KW-0862">Zinc</keyword>
<evidence type="ECO:0000256" key="6">
    <source>
        <dbReference type="ARBA" id="ARBA00022833"/>
    </source>
</evidence>
<comment type="subcellular location">
    <subcellularLocation>
        <location evidence="1">Nucleus</location>
    </subcellularLocation>
</comment>
<protein>
    <recommendedName>
        <fullName evidence="12">C2H2-type domain-containing protein</fullName>
    </recommendedName>
</protein>
<dbReference type="Proteomes" id="UP000694580">
    <property type="component" value="Chromosome 3"/>
</dbReference>
<keyword evidence="9" id="KW-0804">Transcription</keyword>
<evidence type="ECO:0000256" key="9">
    <source>
        <dbReference type="ARBA" id="ARBA00023163"/>
    </source>
</evidence>
<dbReference type="GO" id="GO:0008270">
    <property type="term" value="F:zinc ion binding"/>
    <property type="evidence" value="ECO:0007669"/>
    <property type="project" value="UniProtKB-KW"/>
</dbReference>
<proteinExistence type="inferred from homology"/>
<accession>A0AAY4A048</accession>
<keyword evidence="5 11" id="KW-0863">Zinc-finger</keyword>
<evidence type="ECO:0000256" key="2">
    <source>
        <dbReference type="ARBA" id="ARBA00006991"/>
    </source>
</evidence>
<dbReference type="PANTHER" id="PTHR23235">
    <property type="entry name" value="KRUEPPEL-LIKE TRANSCRIPTION FACTOR"/>
    <property type="match status" value="1"/>
</dbReference>
<name>A0AAY4A048_9TELE</name>
<comment type="similarity">
    <text evidence="2">Belongs to the krueppel C2H2-type zinc-finger protein family.</text>
</comment>
<feature type="domain" description="C2H2-type" evidence="12">
    <location>
        <begin position="37"/>
        <end position="64"/>
    </location>
</feature>
<dbReference type="InterPro" id="IPR036236">
    <property type="entry name" value="Znf_C2H2_sf"/>
</dbReference>
<dbReference type="GO" id="GO:0000981">
    <property type="term" value="F:DNA-binding transcription factor activity, RNA polymerase II-specific"/>
    <property type="evidence" value="ECO:0007669"/>
    <property type="project" value="TreeGrafter"/>
</dbReference>
<keyword evidence="3" id="KW-0479">Metal-binding</keyword>
<evidence type="ECO:0000256" key="8">
    <source>
        <dbReference type="ARBA" id="ARBA00023125"/>
    </source>
</evidence>
<dbReference type="PANTHER" id="PTHR23235:SF142">
    <property type="entry name" value="ZINC FINGER PROTEIN 384"/>
    <property type="match status" value="1"/>
</dbReference>
<reference evidence="13 14" key="1">
    <citation type="submission" date="2020-06" db="EMBL/GenBank/DDBJ databases">
        <authorList>
            <consortium name="Wellcome Sanger Institute Data Sharing"/>
        </authorList>
    </citation>
    <scope>NUCLEOTIDE SEQUENCE [LARGE SCALE GENOMIC DNA]</scope>
</reference>
<evidence type="ECO:0000256" key="7">
    <source>
        <dbReference type="ARBA" id="ARBA00023015"/>
    </source>
</evidence>
<reference evidence="13" key="2">
    <citation type="submission" date="2025-08" db="UniProtKB">
        <authorList>
            <consortium name="Ensembl"/>
        </authorList>
    </citation>
    <scope>IDENTIFICATION</scope>
</reference>
<dbReference type="GeneTree" id="ENSGT01150000286918"/>
<keyword evidence="7" id="KW-0805">Transcription regulation</keyword>
<evidence type="ECO:0000256" key="11">
    <source>
        <dbReference type="PROSITE-ProRule" id="PRU00042"/>
    </source>
</evidence>
<organism evidence="13 14">
    <name type="scientific">Denticeps clupeoides</name>
    <name type="common">denticle herring</name>
    <dbReference type="NCBI Taxonomy" id="299321"/>
    <lineage>
        <taxon>Eukaryota</taxon>
        <taxon>Metazoa</taxon>
        <taxon>Chordata</taxon>
        <taxon>Craniata</taxon>
        <taxon>Vertebrata</taxon>
        <taxon>Euteleostomi</taxon>
        <taxon>Actinopterygii</taxon>
        <taxon>Neopterygii</taxon>
        <taxon>Teleostei</taxon>
        <taxon>Clupei</taxon>
        <taxon>Clupeiformes</taxon>
        <taxon>Denticipitoidei</taxon>
        <taxon>Denticipitidae</taxon>
        <taxon>Denticeps</taxon>
    </lineage>
</organism>
<keyword evidence="14" id="KW-1185">Reference proteome</keyword>
<dbReference type="GO" id="GO:0005634">
    <property type="term" value="C:nucleus"/>
    <property type="evidence" value="ECO:0007669"/>
    <property type="project" value="UniProtKB-SubCell"/>
</dbReference>
<reference evidence="13" key="3">
    <citation type="submission" date="2025-09" db="UniProtKB">
        <authorList>
            <consortium name="Ensembl"/>
        </authorList>
    </citation>
    <scope>IDENTIFICATION</scope>
</reference>